<reference evidence="1 2" key="1">
    <citation type="journal article" date="2012" name="J. Bacteriol.">
        <title>Draft Genome Sequence of Sinorhizobium meliloti CCNWSX0020, a Nitrogen-Fixing Symbiont with Copper Tolerance Capability Isolated from Lead-Zinc Mine Tailings.</title>
        <authorList>
            <person name="Li Z."/>
            <person name="Ma Z."/>
            <person name="Hao X."/>
            <person name="Wei G."/>
        </authorList>
    </citation>
    <scope>NUCLEOTIDE SEQUENCE [LARGE SCALE GENOMIC DNA]</scope>
    <source>
        <strain evidence="1 2">CCNWSX0020</strain>
    </source>
</reference>
<organism evidence="1 2">
    <name type="scientific">Sinorhizobium meliloti CCNWSX0020</name>
    <dbReference type="NCBI Taxonomy" id="1107881"/>
    <lineage>
        <taxon>Bacteria</taxon>
        <taxon>Pseudomonadati</taxon>
        <taxon>Pseudomonadota</taxon>
        <taxon>Alphaproteobacteria</taxon>
        <taxon>Hyphomicrobiales</taxon>
        <taxon>Rhizobiaceae</taxon>
        <taxon>Sinorhizobium/Ensifer group</taxon>
        <taxon>Sinorhizobium</taxon>
    </lineage>
</organism>
<evidence type="ECO:0000313" key="2">
    <source>
        <dbReference type="Proteomes" id="UP000004038"/>
    </source>
</evidence>
<dbReference type="AlphaFoldDB" id="H0FVF9"/>
<accession>H0FVF9</accession>
<name>H0FVF9_RHIML</name>
<proteinExistence type="predicted"/>
<evidence type="ECO:0000313" key="1">
    <source>
        <dbReference type="EMBL" id="EHK79007.1"/>
    </source>
</evidence>
<dbReference type="EMBL" id="AGVV01000007">
    <property type="protein sequence ID" value="EHK79007.1"/>
    <property type="molecule type" value="Genomic_DNA"/>
</dbReference>
<protein>
    <submittedName>
        <fullName evidence="1">Uncharacterized protein</fullName>
    </submittedName>
</protein>
<sequence length="38" mass="4120">MTSGCSGNVRAFDLAMGACLWPTEGLDRTATTFRQVVR</sequence>
<dbReference type="Proteomes" id="UP000004038">
    <property type="component" value="Unassembled WGS sequence"/>
</dbReference>
<dbReference type="PATRIC" id="fig|1107881.3.peg.1237"/>
<gene>
    <name evidence="1" type="ORF">SM0020_06162</name>
</gene>